<name>A0A1H7Y1K4_STIAU</name>
<dbReference type="PANTHER" id="PTHR46130:SF3">
    <property type="entry name" value="CHROMOSOME UNDETERMINED SCAFFOLD_33, WHOLE GENOME SHOTGUN SEQUENCE"/>
    <property type="match status" value="1"/>
</dbReference>
<keyword evidence="5" id="KW-1185">Reference proteome</keyword>
<dbReference type="PROSITE" id="PS51257">
    <property type="entry name" value="PROKAR_LIPOPROTEIN"/>
    <property type="match status" value="1"/>
</dbReference>
<keyword evidence="1" id="KW-0732">Signal</keyword>
<evidence type="ECO:0000256" key="3">
    <source>
        <dbReference type="ARBA" id="ARBA00023157"/>
    </source>
</evidence>
<dbReference type="EMBL" id="FOAP01000016">
    <property type="protein sequence ID" value="SEM39863.1"/>
    <property type="molecule type" value="Genomic_DNA"/>
</dbReference>
<sequence>MKSNSLGPRRWECVRWAALAFVVSLLASCYESKSHTCSSGLVCPSAATCSADGNSCLTDTCGDGVIQKDELCDDGNVKGGDGCSASCLSLEKCGDGVTDKAIGEVCDDKNTLAGDGCSENCQSAEICGNAIVDAVKGEVCDDGNTESGDKCSADCKSNETCGNGVWDVAADEVCDDGNNLNGDDCTADCKAGGVCGNGVQEANEECDDGNLENSDLCSNDCHAPRCGDGIKNLAEECDDGAETSECDLDCTRPQCGDGIVNHHAGEQCDVGGVPSVACRGCIVSFCGDRRVDPGEDCDEGPSGGKECSAACKRSVCGNGIVEDGEKCDDGNALSCGTCNASCSEDLLAENNGGKSKGHIKFRGAFLNIIDGWRFVIGVGKRIPVVFEINTGQTVRQDSVEIELEDDYSPDEIVHEIGSVLQGKAGETGVNATVVSVDDATDFIELESQEPGTAGNQAIGVEDGQFFPAVFDVMGMSGGVGKNCSKGTRCKTNMDCLRGLDCSGPPNNKCCGGCD</sequence>
<evidence type="ECO:0000256" key="1">
    <source>
        <dbReference type="ARBA" id="ARBA00022729"/>
    </source>
</evidence>
<dbReference type="InterPro" id="IPR011936">
    <property type="entry name" value="Myxo_disulph_rpt"/>
</dbReference>
<dbReference type="PANTHER" id="PTHR46130">
    <property type="entry name" value="LAMGL DOMAIN-CONTAINING PROTEIN"/>
    <property type="match status" value="1"/>
</dbReference>
<dbReference type="GO" id="GO:0005615">
    <property type="term" value="C:extracellular space"/>
    <property type="evidence" value="ECO:0007669"/>
    <property type="project" value="TreeGrafter"/>
</dbReference>
<proteinExistence type="predicted"/>
<dbReference type="Pfam" id="PF13948">
    <property type="entry name" value="DUF4215"/>
    <property type="match status" value="1"/>
</dbReference>
<keyword evidence="2" id="KW-0677">Repeat</keyword>
<accession>A0A1H7Y1K4</accession>
<keyword evidence="3" id="KW-1015">Disulfide bond</keyword>
<dbReference type="AlphaFoldDB" id="A0A1H7Y1K4"/>
<protein>
    <submittedName>
        <fullName evidence="4">Myxococcus cysteine-rich repeat-containing protein</fullName>
    </submittedName>
</protein>
<dbReference type="OrthoDB" id="5525668at2"/>
<dbReference type="GO" id="GO:0004222">
    <property type="term" value="F:metalloendopeptidase activity"/>
    <property type="evidence" value="ECO:0007669"/>
    <property type="project" value="TreeGrafter"/>
</dbReference>
<dbReference type="GO" id="GO:0006508">
    <property type="term" value="P:proteolysis"/>
    <property type="evidence" value="ECO:0007669"/>
    <property type="project" value="TreeGrafter"/>
</dbReference>
<organism evidence="4 5">
    <name type="scientific">Stigmatella aurantiaca</name>
    <dbReference type="NCBI Taxonomy" id="41"/>
    <lineage>
        <taxon>Bacteria</taxon>
        <taxon>Pseudomonadati</taxon>
        <taxon>Myxococcota</taxon>
        <taxon>Myxococcia</taxon>
        <taxon>Myxococcales</taxon>
        <taxon>Cystobacterineae</taxon>
        <taxon>Archangiaceae</taxon>
        <taxon>Stigmatella</taxon>
    </lineage>
</organism>
<dbReference type="GO" id="GO:0007166">
    <property type="term" value="P:cell surface receptor signaling pathway"/>
    <property type="evidence" value="ECO:0007669"/>
    <property type="project" value="TreeGrafter"/>
</dbReference>
<reference evidence="5" key="1">
    <citation type="submission" date="2016-10" db="EMBL/GenBank/DDBJ databases">
        <authorList>
            <person name="Varghese N."/>
            <person name="Submissions S."/>
        </authorList>
    </citation>
    <scope>NUCLEOTIDE SEQUENCE [LARGE SCALE GENOMIC DNA]</scope>
    <source>
        <strain evidence="5">DSM 17044</strain>
    </source>
</reference>
<evidence type="ECO:0000313" key="4">
    <source>
        <dbReference type="EMBL" id="SEM39863.1"/>
    </source>
</evidence>
<evidence type="ECO:0000256" key="2">
    <source>
        <dbReference type="ARBA" id="ARBA00022737"/>
    </source>
</evidence>
<dbReference type="InterPro" id="IPR043543">
    <property type="entry name" value="PAPPA/PAPPA2"/>
</dbReference>
<dbReference type="NCBIfam" id="TIGR02232">
    <property type="entry name" value="myxo_disulf_rpt"/>
    <property type="match status" value="6"/>
</dbReference>
<dbReference type="Proteomes" id="UP000182719">
    <property type="component" value="Unassembled WGS sequence"/>
</dbReference>
<dbReference type="RefSeq" id="WP_083423394.1">
    <property type="nucleotide sequence ID" value="NZ_FOAP01000016.1"/>
</dbReference>
<gene>
    <name evidence="4" type="ORF">SAMN05444354_11640</name>
</gene>
<evidence type="ECO:0000313" key="5">
    <source>
        <dbReference type="Proteomes" id="UP000182719"/>
    </source>
</evidence>